<feature type="compositionally biased region" description="Polar residues" evidence="1">
    <location>
        <begin position="126"/>
        <end position="142"/>
    </location>
</feature>
<dbReference type="Proteomes" id="UP000198211">
    <property type="component" value="Unassembled WGS sequence"/>
</dbReference>
<accession>A0A225V2C2</accession>
<sequence>MPLSTCIEQEKKDDTEEEWRDYFLSARIPDHTCDRCTWTPLCKMLSPLSRLMAEFYEIVDRLNMEDVVQVEPKKVVGYLVESPHPPVFKAAVEDQLGRQVYKQTKPTFRGELEGFMRFEAHIVNQQSQSKSVPKVTQHQITTAAPKPSTGGNNSRGQKPTRTNLKLDAHRGGPDGVIDPIMLLRSV</sequence>
<dbReference type="AlphaFoldDB" id="A0A225V2C2"/>
<reference evidence="3" key="1">
    <citation type="submission" date="2017-03" db="EMBL/GenBank/DDBJ databases">
        <title>Phytopthora megakarya and P. palmivora, two closely related causual agents of cacao black pod achieved similar genome size and gene model numbers by different mechanisms.</title>
        <authorList>
            <person name="Ali S."/>
            <person name="Shao J."/>
            <person name="Larry D.J."/>
            <person name="Kronmiller B."/>
            <person name="Shen D."/>
            <person name="Strem M.D."/>
            <person name="Melnick R.L."/>
            <person name="Guiltinan M.J."/>
            <person name="Tyler B.M."/>
            <person name="Meinhardt L.W."/>
            <person name="Bailey B.A."/>
        </authorList>
    </citation>
    <scope>NUCLEOTIDE SEQUENCE [LARGE SCALE GENOMIC DNA]</scope>
    <source>
        <strain evidence="3">zdho120</strain>
    </source>
</reference>
<evidence type="ECO:0000313" key="3">
    <source>
        <dbReference type="Proteomes" id="UP000198211"/>
    </source>
</evidence>
<protein>
    <submittedName>
        <fullName evidence="2">Uncharacterized protein</fullName>
    </submittedName>
</protein>
<feature type="compositionally biased region" description="Polar residues" evidence="1">
    <location>
        <begin position="149"/>
        <end position="163"/>
    </location>
</feature>
<gene>
    <name evidence="2" type="ORF">PHMEG_00029561</name>
</gene>
<evidence type="ECO:0000256" key="1">
    <source>
        <dbReference type="SAM" id="MobiDB-lite"/>
    </source>
</evidence>
<proteinExistence type="predicted"/>
<evidence type="ECO:0000313" key="2">
    <source>
        <dbReference type="EMBL" id="OWY99432.1"/>
    </source>
</evidence>
<feature type="region of interest" description="Disordered" evidence="1">
    <location>
        <begin position="126"/>
        <end position="173"/>
    </location>
</feature>
<organism evidence="2 3">
    <name type="scientific">Phytophthora megakarya</name>
    <dbReference type="NCBI Taxonomy" id="4795"/>
    <lineage>
        <taxon>Eukaryota</taxon>
        <taxon>Sar</taxon>
        <taxon>Stramenopiles</taxon>
        <taxon>Oomycota</taxon>
        <taxon>Peronosporomycetes</taxon>
        <taxon>Peronosporales</taxon>
        <taxon>Peronosporaceae</taxon>
        <taxon>Phytophthora</taxon>
    </lineage>
</organism>
<name>A0A225V2C2_9STRA</name>
<comment type="caution">
    <text evidence="2">The sequence shown here is derived from an EMBL/GenBank/DDBJ whole genome shotgun (WGS) entry which is preliminary data.</text>
</comment>
<dbReference type="EMBL" id="NBNE01008490">
    <property type="protein sequence ID" value="OWY99432.1"/>
    <property type="molecule type" value="Genomic_DNA"/>
</dbReference>
<dbReference type="OrthoDB" id="125537at2759"/>
<keyword evidence="3" id="KW-1185">Reference proteome</keyword>